<dbReference type="Proteomes" id="UP000582231">
    <property type="component" value="Unassembled WGS sequence"/>
</dbReference>
<comment type="caution">
    <text evidence="1">The sequence shown here is derived from an EMBL/GenBank/DDBJ whole genome shotgun (WGS) entry which is preliminary data.</text>
</comment>
<evidence type="ECO:0000313" key="2">
    <source>
        <dbReference type="Proteomes" id="UP000582231"/>
    </source>
</evidence>
<gene>
    <name evidence="1" type="ORF">BJ958_004835</name>
</gene>
<accession>A0A852RRG1</accession>
<evidence type="ECO:0000313" key="1">
    <source>
        <dbReference type="EMBL" id="NYD33289.1"/>
    </source>
</evidence>
<organism evidence="1 2">
    <name type="scientific">Nocardioides kongjuensis</name>
    <dbReference type="NCBI Taxonomy" id="349522"/>
    <lineage>
        <taxon>Bacteria</taxon>
        <taxon>Bacillati</taxon>
        <taxon>Actinomycetota</taxon>
        <taxon>Actinomycetes</taxon>
        <taxon>Propionibacteriales</taxon>
        <taxon>Nocardioidaceae</taxon>
        <taxon>Nocardioides</taxon>
    </lineage>
</organism>
<dbReference type="RefSeq" id="WP_179729362.1">
    <property type="nucleotide sequence ID" value="NZ_BAABEF010000001.1"/>
</dbReference>
<protein>
    <submittedName>
        <fullName evidence="1">Sugar phosphate isomerase/epimerase</fullName>
    </submittedName>
</protein>
<keyword evidence="2" id="KW-1185">Reference proteome</keyword>
<dbReference type="GO" id="GO:0016853">
    <property type="term" value="F:isomerase activity"/>
    <property type="evidence" value="ECO:0007669"/>
    <property type="project" value="UniProtKB-KW"/>
</dbReference>
<keyword evidence="1" id="KW-0413">Isomerase</keyword>
<dbReference type="EMBL" id="JACCBF010000001">
    <property type="protein sequence ID" value="NYD33289.1"/>
    <property type="molecule type" value="Genomic_DNA"/>
</dbReference>
<proteinExistence type="predicted"/>
<dbReference type="AlphaFoldDB" id="A0A852RRG1"/>
<name>A0A852RRG1_9ACTN</name>
<reference evidence="1 2" key="1">
    <citation type="submission" date="2020-07" db="EMBL/GenBank/DDBJ databases">
        <title>Sequencing the genomes of 1000 actinobacteria strains.</title>
        <authorList>
            <person name="Klenk H.-P."/>
        </authorList>
    </citation>
    <scope>NUCLEOTIDE SEQUENCE [LARGE SCALE GENOMIC DNA]</scope>
    <source>
        <strain evidence="1 2">DSM 19082</strain>
    </source>
</reference>
<sequence length="163" mass="18097">MRATQIRDAGLFHTPEGIARLLVPCGEGVIRWEEVLAALIDQAPRLTLSIEGIDRSNGELPLYLNDPVWISAHPDMTVAELSEIVRMTNEHELRAEAGNARSLEVLRQPVTEDQSLTYISDSARHLRRCLEALGPLGRLEALDRLDELDGLDPLTPLDADTRS</sequence>